<keyword evidence="3" id="KW-0637">Prenyltransferase</keyword>
<dbReference type="Proteomes" id="UP000243052">
    <property type="component" value="Chromosome iv"/>
</dbReference>
<evidence type="ECO:0000256" key="7">
    <source>
        <dbReference type="ARBA" id="ARBA00022833"/>
    </source>
</evidence>
<dbReference type="GO" id="GO:0005953">
    <property type="term" value="C:CAAX-protein geranylgeranyltransferase complex"/>
    <property type="evidence" value="ECO:0007669"/>
    <property type="project" value="TreeGrafter"/>
</dbReference>
<dbReference type="RefSeq" id="XP_017987497.1">
    <property type="nucleotide sequence ID" value="XM_018131925.1"/>
</dbReference>
<keyword evidence="6" id="KW-0677">Repeat</keyword>
<evidence type="ECO:0000256" key="2">
    <source>
        <dbReference type="ARBA" id="ARBA00010497"/>
    </source>
</evidence>
<dbReference type="SUPFAM" id="SSF48239">
    <property type="entry name" value="Terpenoid cyclases/Protein prenyltransferases"/>
    <property type="match status" value="1"/>
</dbReference>
<comment type="similarity">
    <text evidence="2">Belongs to the protein prenyltransferase subunit beta family.</text>
</comment>
<dbReference type="InterPro" id="IPR008930">
    <property type="entry name" value="Terpenoid_cyclase/PrenylTrfase"/>
</dbReference>
<dbReference type="OrthoDB" id="24893at2759"/>
<dbReference type="GeneID" id="28723747"/>
<keyword evidence="4" id="KW-0808">Transferase</keyword>
<organism evidence="9 10">
    <name type="scientific">Eremothecium sinecaudum</name>
    <dbReference type="NCBI Taxonomy" id="45286"/>
    <lineage>
        <taxon>Eukaryota</taxon>
        <taxon>Fungi</taxon>
        <taxon>Dikarya</taxon>
        <taxon>Ascomycota</taxon>
        <taxon>Saccharomycotina</taxon>
        <taxon>Saccharomycetes</taxon>
        <taxon>Saccharomycetales</taxon>
        <taxon>Saccharomycetaceae</taxon>
        <taxon>Eremothecium</taxon>
    </lineage>
</organism>
<dbReference type="InterPro" id="IPR045089">
    <property type="entry name" value="PGGT1B-like"/>
</dbReference>
<evidence type="ECO:0000256" key="4">
    <source>
        <dbReference type="ARBA" id="ARBA00022679"/>
    </source>
</evidence>
<evidence type="ECO:0000256" key="6">
    <source>
        <dbReference type="ARBA" id="ARBA00022737"/>
    </source>
</evidence>
<keyword evidence="7" id="KW-0862">Zinc</keyword>
<dbReference type="GO" id="GO:0046872">
    <property type="term" value="F:metal ion binding"/>
    <property type="evidence" value="ECO:0007669"/>
    <property type="project" value="UniProtKB-KW"/>
</dbReference>
<evidence type="ECO:0000256" key="3">
    <source>
        <dbReference type="ARBA" id="ARBA00022602"/>
    </source>
</evidence>
<evidence type="ECO:0000259" key="8">
    <source>
        <dbReference type="Pfam" id="PF00432"/>
    </source>
</evidence>
<evidence type="ECO:0000256" key="5">
    <source>
        <dbReference type="ARBA" id="ARBA00022723"/>
    </source>
</evidence>
<feature type="domain" description="Prenyltransferase alpha-alpha toroid" evidence="8">
    <location>
        <begin position="3"/>
        <end position="340"/>
    </location>
</feature>
<dbReference type="GO" id="GO:0004662">
    <property type="term" value="F:CAAX-protein geranylgeranyltransferase activity"/>
    <property type="evidence" value="ECO:0007669"/>
    <property type="project" value="TreeGrafter"/>
</dbReference>
<keyword evidence="5" id="KW-0479">Metal-binding</keyword>
<gene>
    <name evidence="9" type="ORF">AW171_hschr42394</name>
</gene>
<sequence length="362" mass="40610">MELFVKKHVKFMDRHLRLLPAEYQQHDPNKMVIIYYAIVGSACLGEDVVEKYGESITWLHSLNMKYVLNDGTRISGYLANGYLRSAEVPIISLSNTLFAALVFLTLGDYEFFETNENKESLCAFVGRCQLKDGSFVSTLDLNQEGKASSTDSKDLRFCYMAVSLLHILGCNTLDDYNKYIDVEKLLSFVMCKCCADGAFGDFGEPHAGYTSCALSLLKLLNKLDILSEDFKTKTIDWLVHRQVSATGMVPLPVDNDNYYMEDHGGFQGRANKQADTCYAFWCLNSLSILDSAGLIDTEQIKEYLLLQTQNKLVGGFGKDNESDPDLYHSYLGIAALSLIDGTFDGILCITKQCRDQWVNSKS</sequence>
<name>A0A0X8HR78_9SACH</name>
<accession>A0A0X8HR78</accession>
<dbReference type="Pfam" id="PF00432">
    <property type="entry name" value="Prenyltrans"/>
    <property type="match status" value="1"/>
</dbReference>
<keyword evidence="10" id="KW-1185">Reference proteome</keyword>
<dbReference type="Gene3D" id="1.50.10.20">
    <property type="match status" value="1"/>
</dbReference>
<dbReference type="InterPro" id="IPR001330">
    <property type="entry name" value="Prenyltrans"/>
</dbReference>
<dbReference type="AlphaFoldDB" id="A0A0X8HR78"/>
<reference evidence="9 10" key="1">
    <citation type="submission" date="2016-01" db="EMBL/GenBank/DDBJ databases">
        <title>Genome sequence of the yeast Holleya sinecauda.</title>
        <authorList>
            <person name="Dietrich F.S."/>
        </authorList>
    </citation>
    <scope>NUCLEOTIDE SEQUENCE [LARGE SCALE GENOMIC DNA]</scope>
    <source>
        <strain evidence="9 10">ATCC 58844</strain>
    </source>
</reference>
<comment type="cofactor">
    <cofactor evidence="1">
        <name>Zn(2+)</name>
        <dbReference type="ChEBI" id="CHEBI:29105"/>
    </cofactor>
</comment>
<dbReference type="PANTHER" id="PTHR11774:SF4">
    <property type="entry name" value="GERANYLGERANYL TRANSFERASE TYPE-1 SUBUNIT BETA"/>
    <property type="match status" value="1"/>
</dbReference>
<evidence type="ECO:0000313" key="9">
    <source>
        <dbReference type="EMBL" id="AMD20501.1"/>
    </source>
</evidence>
<dbReference type="PANTHER" id="PTHR11774">
    <property type="entry name" value="GERANYLGERANYL TRANSFERASE TYPE BETA SUBUNIT"/>
    <property type="match status" value="1"/>
</dbReference>
<dbReference type="STRING" id="45286.A0A0X8HR78"/>
<proteinExistence type="inferred from homology"/>
<evidence type="ECO:0000313" key="10">
    <source>
        <dbReference type="Proteomes" id="UP000243052"/>
    </source>
</evidence>
<evidence type="ECO:0000256" key="1">
    <source>
        <dbReference type="ARBA" id="ARBA00001947"/>
    </source>
</evidence>
<dbReference type="EMBL" id="CP014244">
    <property type="protein sequence ID" value="AMD20501.1"/>
    <property type="molecule type" value="Genomic_DNA"/>
</dbReference>
<protein>
    <submittedName>
        <fullName evidence="9">HDL243Cp</fullName>
    </submittedName>
</protein>